<dbReference type="InterPro" id="IPR048445">
    <property type="entry name" value="DncV-like_NTFase"/>
</dbReference>
<accession>A0A6J5EDA3</accession>
<dbReference type="GO" id="GO:0005524">
    <property type="term" value="F:ATP binding"/>
    <property type="evidence" value="ECO:0007669"/>
    <property type="project" value="UniProtKB-KW"/>
</dbReference>
<keyword evidence="5" id="KW-0067">ATP-binding</keyword>
<dbReference type="GO" id="GO:0051607">
    <property type="term" value="P:defense response to virus"/>
    <property type="evidence" value="ECO:0007669"/>
    <property type="project" value="UniProtKB-KW"/>
</dbReference>
<dbReference type="AlphaFoldDB" id="A0A6J5EDA3"/>
<keyword evidence="4" id="KW-0547">Nucleotide-binding</keyword>
<comment type="catalytic activity">
    <reaction evidence="10">
        <text>GTP + ATP = 3',3'-cGAMP + 2 diphosphate</text>
        <dbReference type="Rhea" id="RHEA:35647"/>
        <dbReference type="ChEBI" id="CHEBI:30616"/>
        <dbReference type="ChEBI" id="CHEBI:33019"/>
        <dbReference type="ChEBI" id="CHEBI:37565"/>
        <dbReference type="ChEBI" id="CHEBI:71501"/>
    </reaction>
    <physiologicalReaction direction="left-to-right" evidence="10">
        <dbReference type="Rhea" id="RHEA:35648"/>
    </physiologicalReaction>
</comment>
<sequence>MANVNKQLLAFFKSEVALTEATKSDMRNRRRSCEERLQRGLERNEDPEVDRFVKQGSYAMHTMVQSNSITSDIDNGVVFHEDKLVGDRGGKFSAYDAKCMVRDALNYDKAFEREPEVLKNCVRVFYKDGFTIDMPVYREIGNGDDVKYELAAADWKHSDPEAVTEWFQNNVTQKSPDTVDGRQMRRMVRLLKAWSKSRASWSLPSGFVLSILTNEVYPHGGYPDREDLALFQTVQKMRNRLVWNLTVSRPVPEYENVTKSNSDANMVSLRDKLNEAVDRLAPLADAHAADLEALKALKWFFCTEYFDEEIESLEEAAKASAKFVSTESRQPSGPVVKSGGEGRYA</sequence>
<keyword evidence="2" id="KW-0548">Nucleotidyltransferase</keyword>
<protein>
    <recommendedName>
        <fullName evidence="9">Cyclic GMP-AMP synthase</fullName>
    </recommendedName>
</protein>
<evidence type="ECO:0000256" key="1">
    <source>
        <dbReference type="ARBA" id="ARBA00022679"/>
    </source>
</evidence>
<keyword evidence="3" id="KW-0479">Metal-binding</keyword>
<evidence type="ECO:0000256" key="9">
    <source>
        <dbReference type="ARBA" id="ARBA00044145"/>
    </source>
</evidence>
<evidence type="ECO:0000256" key="5">
    <source>
        <dbReference type="ARBA" id="ARBA00022840"/>
    </source>
</evidence>
<reference evidence="13 14" key="1">
    <citation type="submission" date="2019-09" db="EMBL/GenBank/DDBJ databases">
        <authorList>
            <person name="Depoorter E."/>
        </authorList>
    </citation>
    <scope>NUCLEOTIDE SEQUENCE [LARGE SCALE GENOMIC DNA]</scope>
    <source>
        <strain evidence="13">LMG 30113</strain>
    </source>
</reference>
<keyword evidence="8" id="KW-0051">Antiviral defense</keyword>
<keyword evidence="7" id="KW-0546">Nucleotide metabolism</keyword>
<feature type="region of interest" description="Disordered" evidence="11">
    <location>
        <begin position="321"/>
        <end position="345"/>
    </location>
</feature>
<keyword evidence="14" id="KW-1185">Reference proteome</keyword>
<dbReference type="Proteomes" id="UP000494330">
    <property type="component" value="Unassembled WGS sequence"/>
</dbReference>
<keyword evidence="1" id="KW-0808">Transferase</keyword>
<evidence type="ECO:0000256" key="3">
    <source>
        <dbReference type="ARBA" id="ARBA00022723"/>
    </source>
</evidence>
<gene>
    <name evidence="13" type="ORF">BPA30113_05181</name>
</gene>
<dbReference type="Pfam" id="PF21654">
    <property type="entry name" value="DncV-like_NTFase"/>
    <property type="match status" value="1"/>
</dbReference>
<organism evidence="13 14">
    <name type="scientific">Burkholderia paludis</name>
    <dbReference type="NCBI Taxonomy" id="1506587"/>
    <lineage>
        <taxon>Bacteria</taxon>
        <taxon>Pseudomonadati</taxon>
        <taxon>Pseudomonadota</taxon>
        <taxon>Betaproteobacteria</taxon>
        <taxon>Burkholderiales</taxon>
        <taxon>Burkholderiaceae</taxon>
        <taxon>Burkholderia</taxon>
        <taxon>Burkholderia cepacia complex</taxon>
    </lineage>
</organism>
<feature type="domain" description="Cyclic GMP-AMP synthase DncV-like nucleotidyltransferase" evidence="12">
    <location>
        <begin position="51"/>
        <end position="137"/>
    </location>
</feature>
<proteinExistence type="predicted"/>
<dbReference type="GO" id="GO:0009117">
    <property type="term" value="P:nucleotide metabolic process"/>
    <property type="evidence" value="ECO:0007669"/>
    <property type="project" value="UniProtKB-KW"/>
</dbReference>
<evidence type="ECO:0000313" key="14">
    <source>
        <dbReference type="Proteomes" id="UP000494330"/>
    </source>
</evidence>
<evidence type="ECO:0000256" key="7">
    <source>
        <dbReference type="ARBA" id="ARBA00023080"/>
    </source>
</evidence>
<evidence type="ECO:0000256" key="8">
    <source>
        <dbReference type="ARBA" id="ARBA00023118"/>
    </source>
</evidence>
<dbReference type="GO" id="GO:0016779">
    <property type="term" value="F:nucleotidyltransferase activity"/>
    <property type="evidence" value="ECO:0007669"/>
    <property type="project" value="UniProtKB-KW"/>
</dbReference>
<evidence type="ECO:0000256" key="2">
    <source>
        <dbReference type="ARBA" id="ARBA00022695"/>
    </source>
</evidence>
<dbReference type="EMBL" id="CABVQD010000022">
    <property type="protein sequence ID" value="VWC10126.1"/>
    <property type="molecule type" value="Genomic_DNA"/>
</dbReference>
<dbReference type="RefSeq" id="WP_034198521.1">
    <property type="nucleotide sequence ID" value="NZ_CABVQD010000022.1"/>
</dbReference>
<evidence type="ECO:0000256" key="10">
    <source>
        <dbReference type="ARBA" id="ARBA00048304"/>
    </source>
</evidence>
<evidence type="ECO:0000313" key="13">
    <source>
        <dbReference type="EMBL" id="VWC10126.1"/>
    </source>
</evidence>
<dbReference type="GO" id="GO:0046872">
    <property type="term" value="F:metal ion binding"/>
    <property type="evidence" value="ECO:0007669"/>
    <property type="project" value="UniProtKB-KW"/>
</dbReference>
<keyword evidence="6" id="KW-0460">Magnesium</keyword>
<evidence type="ECO:0000256" key="11">
    <source>
        <dbReference type="SAM" id="MobiDB-lite"/>
    </source>
</evidence>
<evidence type="ECO:0000256" key="6">
    <source>
        <dbReference type="ARBA" id="ARBA00022842"/>
    </source>
</evidence>
<evidence type="ECO:0000256" key="4">
    <source>
        <dbReference type="ARBA" id="ARBA00022741"/>
    </source>
</evidence>
<name>A0A6J5EDA3_9BURK</name>
<evidence type="ECO:0000259" key="12">
    <source>
        <dbReference type="Pfam" id="PF21654"/>
    </source>
</evidence>